<keyword evidence="7" id="KW-0282">Flagellum</keyword>
<dbReference type="PANTHER" id="PTHR34773">
    <property type="entry name" value="FLAGELLAR SECRETION CHAPERONE FLIS"/>
    <property type="match status" value="1"/>
</dbReference>
<dbReference type="RefSeq" id="WP_184678393.1">
    <property type="nucleotide sequence ID" value="NZ_JACHGY010000001.1"/>
</dbReference>
<organism evidence="7 8">
    <name type="scientific">Algisphaera agarilytica</name>
    <dbReference type="NCBI Taxonomy" id="1385975"/>
    <lineage>
        <taxon>Bacteria</taxon>
        <taxon>Pseudomonadati</taxon>
        <taxon>Planctomycetota</taxon>
        <taxon>Phycisphaerae</taxon>
        <taxon>Phycisphaerales</taxon>
        <taxon>Phycisphaeraceae</taxon>
        <taxon>Algisphaera</taxon>
    </lineage>
</organism>
<dbReference type="AlphaFoldDB" id="A0A7X0HAN6"/>
<dbReference type="InterPro" id="IPR003713">
    <property type="entry name" value="FliS"/>
</dbReference>
<accession>A0A7X0HAN6</accession>
<sequence length="153" mass="17264">MNNNAPNPYLRTKIMTASPEELRLLLFDGCLKFCRQGEHELKQDKPNFEAIYENFMRAQKIVLELSTSLNHDANPELCEKLSALYTYVYRLLVDANLERDVTKVGEAIQLLEYERETWQLMMQKTAAAQGDTAGTITDAGAQQTAISSLSKSA</sequence>
<dbReference type="GO" id="GO:0071973">
    <property type="term" value="P:bacterial-type flagellum-dependent cell motility"/>
    <property type="evidence" value="ECO:0007669"/>
    <property type="project" value="TreeGrafter"/>
</dbReference>
<dbReference type="CDD" id="cd16098">
    <property type="entry name" value="FliS"/>
    <property type="match status" value="1"/>
</dbReference>
<gene>
    <name evidence="7" type="ORF">HNQ40_002706</name>
</gene>
<dbReference type="PANTHER" id="PTHR34773:SF1">
    <property type="entry name" value="FLAGELLAR SECRETION CHAPERONE FLIS"/>
    <property type="match status" value="1"/>
</dbReference>
<reference evidence="7 8" key="1">
    <citation type="submission" date="2020-08" db="EMBL/GenBank/DDBJ databases">
        <title>Genomic Encyclopedia of Type Strains, Phase IV (KMG-IV): sequencing the most valuable type-strain genomes for metagenomic binning, comparative biology and taxonomic classification.</title>
        <authorList>
            <person name="Goeker M."/>
        </authorList>
    </citation>
    <scope>NUCLEOTIDE SEQUENCE [LARGE SCALE GENOMIC DNA]</scope>
    <source>
        <strain evidence="7 8">DSM 103725</strain>
    </source>
</reference>
<evidence type="ECO:0000256" key="1">
    <source>
        <dbReference type="ARBA" id="ARBA00004514"/>
    </source>
</evidence>
<dbReference type="GO" id="GO:0044780">
    <property type="term" value="P:bacterial-type flagellum assembly"/>
    <property type="evidence" value="ECO:0007669"/>
    <property type="project" value="InterPro"/>
</dbReference>
<keyword evidence="5" id="KW-0143">Chaperone</keyword>
<protein>
    <recommendedName>
        <fullName evidence="6">Flagellar secretion chaperone FliS</fullName>
    </recommendedName>
</protein>
<evidence type="ECO:0000313" key="8">
    <source>
        <dbReference type="Proteomes" id="UP000541810"/>
    </source>
</evidence>
<evidence type="ECO:0000256" key="5">
    <source>
        <dbReference type="ARBA" id="ARBA00023186"/>
    </source>
</evidence>
<comment type="caution">
    <text evidence="7">The sequence shown here is derived from an EMBL/GenBank/DDBJ whole genome shotgun (WGS) entry which is preliminary data.</text>
</comment>
<keyword evidence="4 6" id="KW-1005">Bacterial flagellum biogenesis</keyword>
<dbReference type="Pfam" id="PF02561">
    <property type="entry name" value="FliS"/>
    <property type="match status" value="1"/>
</dbReference>
<keyword evidence="7" id="KW-0969">Cilium</keyword>
<proteinExistence type="inferred from homology"/>
<comment type="subcellular location">
    <subcellularLocation>
        <location evidence="1 6">Cytoplasm</location>
        <location evidence="1 6">Cytosol</location>
    </subcellularLocation>
</comment>
<evidence type="ECO:0000256" key="3">
    <source>
        <dbReference type="ARBA" id="ARBA00022490"/>
    </source>
</evidence>
<dbReference type="Gene3D" id="1.20.120.340">
    <property type="entry name" value="Flagellar protein FliS"/>
    <property type="match status" value="1"/>
</dbReference>
<dbReference type="SUPFAM" id="SSF101116">
    <property type="entry name" value="Flagellar export chaperone FliS"/>
    <property type="match status" value="1"/>
</dbReference>
<comment type="similarity">
    <text evidence="2 6">Belongs to the FliS family.</text>
</comment>
<dbReference type="PIRSF" id="PIRSF039090">
    <property type="entry name" value="Flis"/>
    <property type="match status" value="1"/>
</dbReference>
<dbReference type="EMBL" id="JACHGY010000001">
    <property type="protein sequence ID" value="MBB6430900.1"/>
    <property type="molecule type" value="Genomic_DNA"/>
</dbReference>
<keyword evidence="8" id="KW-1185">Reference proteome</keyword>
<keyword evidence="3 6" id="KW-0963">Cytoplasm</keyword>
<dbReference type="Proteomes" id="UP000541810">
    <property type="component" value="Unassembled WGS sequence"/>
</dbReference>
<dbReference type="GO" id="GO:0005829">
    <property type="term" value="C:cytosol"/>
    <property type="evidence" value="ECO:0007669"/>
    <property type="project" value="UniProtKB-SubCell"/>
</dbReference>
<evidence type="ECO:0000313" key="7">
    <source>
        <dbReference type="EMBL" id="MBB6430900.1"/>
    </source>
</evidence>
<name>A0A7X0HAN6_9BACT</name>
<evidence type="ECO:0000256" key="2">
    <source>
        <dbReference type="ARBA" id="ARBA00008787"/>
    </source>
</evidence>
<evidence type="ECO:0000256" key="4">
    <source>
        <dbReference type="ARBA" id="ARBA00022795"/>
    </source>
</evidence>
<keyword evidence="7" id="KW-0966">Cell projection</keyword>
<evidence type="ECO:0000256" key="6">
    <source>
        <dbReference type="PIRNR" id="PIRNR039090"/>
    </source>
</evidence>
<dbReference type="NCBIfam" id="TIGR00208">
    <property type="entry name" value="fliS"/>
    <property type="match status" value="1"/>
</dbReference>
<dbReference type="InterPro" id="IPR036584">
    <property type="entry name" value="FliS_sf"/>
</dbReference>